<accession>A0A1X6PAI4</accession>
<sequence>MAGLEVMDNEADAAAQTELLIALLPPPDQGPGLRRNCELAGRGQAHLMDAATFTFEEWEQVTRESIVHCWVKSTILLASMNASVVHSEYRQEIATVKEDVDEVRSL</sequence>
<dbReference type="Proteomes" id="UP000218209">
    <property type="component" value="Unassembled WGS sequence"/>
</dbReference>
<reference evidence="1 2" key="1">
    <citation type="submission" date="2017-03" db="EMBL/GenBank/DDBJ databases">
        <title>WGS assembly of Porphyra umbilicalis.</title>
        <authorList>
            <person name="Brawley S.H."/>
            <person name="Blouin N.A."/>
            <person name="Ficko-Blean E."/>
            <person name="Wheeler G.L."/>
            <person name="Lohr M."/>
            <person name="Goodson H.V."/>
            <person name="Jenkins J.W."/>
            <person name="Blaby-Haas C.E."/>
            <person name="Helliwell K.E."/>
            <person name="Chan C."/>
            <person name="Marriage T."/>
            <person name="Bhattacharya D."/>
            <person name="Klein A.S."/>
            <person name="Badis Y."/>
            <person name="Brodie J."/>
            <person name="Cao Y."/>
            <person name="Collen J."/>
            <person name="Dittami S.M."/>
            <person name="Gachon C.M."/>
            <person name="Green B.R."/>
            <person name="Karpowicz S."/>
            <person name="Kim J.W."/>
            <person name="Kudahl U."/>
            <person name="Lin S."/>
            <person name="Michel G."/>
            <person name="Mittag M."/>
            <person name="Olson B.J."/>
            <person name="Pangilinan J."/>
            <person name="Peng Y."/>
            <person name="Qiu H."/>
            <person name="Shu S."/>
            <person name="Singer J.T."/>
            <person name="Smith A.G."/>
            <person name="Sprecher B.N."/>
            <person name="Wagner V."/>
            <person name="Wang W."/>
            <person name="Wang Z.-Y."/>
            <person name="Yan J."/>
            <person name="Yarish C."/>
            <person name="Zoeuner-Riek S."/>
            <person name="Zhuang Y."/>
            <person name="Zou Y."/>
            <person name="Lindquist E.A."/>
            <person name="Grimwood J."/>
            <person name="Barry K."/>
            <person name="Rokhsar D.S."/>
            <person name="Schmutz J."/>
            <person name="Stiller J.W."/>
            <person name="Grossman A.R."/>
            <person name="Prochnik S.E."/>
        </authorList>
    </citation>
    <scope>NUCLEOTIDE SEQUENCE [LARGE SCALE GENOMIC DNA]</scope>
    <source>
        <strain evidence="1">4086291</strain>
    </source>
</reference>
<gene>
    <name evidence="1" type="ORF">BU14_0130s0002</name>
</gene>
<organism evidence="1 2">
    <name type="scientific">Porphyra umbilicalis</name>
    <name type="common">Purple laver</name>
    <name type="synonym">Red alga</name>
    <dbReference type="NCBI Taxonomy" id="2786"/>
    <lineage>
        <taxon>Eukaryota</taxon>
        <taxon>Rhodophyta</taxon>
        <taxon>Bangiophyceae</taxon>
        <taxon>Bangiales</taxon>
        <taxon>Bangiaceae</taxon>
        <taxon>Porphyra</taxon>
    </lineage>
</organism>
<evidence type="ECO:0000313" key="1">
    <source>
        <dbReference type="EMBL" id="OSX77847.1"/>
    </source>
</evidence>
<evidence type="ECO:0000313" key="2">
    <source>
        <dbReference type="Proteomes" id="UP000218209"/>
    </source>
</evidence>
<proteinExistence type="predicted"/>
<dbReference type="OrthoDB" id="125347at2759"/>
<name>A0A1X6PAI4_PORUM</name>
<protein>
    <submittedName>
        <fullName evidence="1">Uncharacterized protein</fullName>
    </submittedName>
</protein>
<dbReference type="AlphaFoldDB" id="A0A1X6PAI4"/>
<keyword evidence="2" id="KW-1185">Reference proteome</keyword>
<dbReference type="EMBL" id="KV918826">
    <property type="protein sequence ID" value="OSX77847.1"/>
    <property type="molecule type" value="Genomic_DNA"/>
</dbReference>